<evidence type="ECO:0000259" key="1">
    <source>
        <dbReference type="Pfam" id="PF00535"/>
    </source>
</evidence>
<name>A0AAE2ZMH3_9HYPH</name>
<dbReference type="Pfam" id="PF00535">
    <property type="entry name" value="Glycos_transf_2"/>
    <property type="match status" value="1"/>
</dbReference>
<reference evidence="2" key="1">
    <citation type="submission" date="2021-08" db="EMBL/GenBank/DDBJ databases">
        <title>Hoeflea bacterium WL0058 sp. nov., isolated from the sediment.</title>
        <authorList>
            <person name="Wang L."/>
            <person name="Zhang D."/>
        </authorList>
    </citation>
    <scope>NUCLEOTIDE SEQUENCE</scope>
    <source>
        <strain evidence="2">WL0058</strain>
    </source>
</reference>
<sequence length="312" mass="34330">MPLFSVIMPCWNAQKTIADTIESVLCQSFGDFELIIVDDGSTDDTSNIVARYASVDRRVRVVELENGGPSRARNIAAFVYATGSLLAFLDSDDIWAPEKLLRMAETFRRRGAADAVYARIAFFRNTIDVVETESTPMGGPLTAGDLIRENAVCTMSNIVVRADIFEQSGGFDTSLKYGEDMEWLIRLVGQGARIEAVDERLVYYRACDHGLSADLSSMEANWKASVATALAHDPRIGASDVRKAEAVHLRYLARRALRLKTPPLAALGLALRGAGRSPSAFFENPRRGVMTLMAALANPLMPSAVRRMVFYR</sequence>
<dbReference type="Gene3D" id="3.90.550.10">
    <property type="entry name" value="Spore Coat Polysaccharide Biosynthesis Protein SpsA, Chain A"/>
    <property type="match status" value="1"/>
</dbReference>
<dbReference type="AlphaFoldDB" id="A0AAE2ZMH3"/>
<dbReference type="InterPro" id="IPR050834">
    <property type="entry name" value="Glycosyltransf_2"/>
</dbReference>
<dbReference type="InterPro" id="IPR029044">
    <property type="entry name" value="Nucleotide-diphossugar_trans"/>
</dbReference>
<dbReference type="SUPFAM" id="SSF53448">
    <property type="entry name" value="Nucleotide-diphospho-sugar transferases"/>
    <property type="match status" value="1"/>
</dbReference>
<gene>
    <name evidence="2" type="ORF">K1W69_17120</name>
</gene>
<keyword evidence="3" id="KW-1185">Reference proteome</keyword>
<dbReference type="PANTHER" id="PTHR43685:SF2">
    <property type="entry name" value="GLYCOSYLTRANSFERASE 2-LIKE DOMAIN-CONTAINING PROTEIN"/>
    <property type="match status" value="1"/>
</dbReference>
<proteinExistence type="predicted"/>
<keyword evidence="2" id="KW-0808">Transferase</keyword>
<keyword evidence="2" id="KW-0328">Glycosyltransferase</keyword>
<dbReference type="PANTHER" id="PTHR43685">
    <property type="entry name" value="GLYCOSYLTRANSFERASE"/>
    <property type="match status" value="1"/>
</dbReference>
<accession>A0AAE2ZMH3</accession>
<organism evidence="2 3">
    <name type="scientific">Flavimaribacter sediminis</name>
    <dbReference type="NCBI Taxonomy" id="2865987"/>
    <lineage>
        <taxon>Bacteria</taxon>
        <taxon>Pseudomonadati</taxon>
        <taxon>Pseudomonadota</taxon>
        <taxon>Alphaproteobacteria</taxon>
        <taxon>Hyphomicrobiales</taxon>
        <taxon>Rhizobiaceae</taxon>
        <taxon>Flavimaribacter</taxon>
    </lineage>
</organism>
<dbReference type="RefSeq" id="WP_220229641.1">
    <property type="nucleotide sequence ID" value="NZ_JAICBX010000003.1"/>
</dbReference>
<comment type="caution">
    <text evidence="2">The sequence shown here is derived from an EMBL/GenBank/DDBJ whole genome shotgun (WGS) entry which is preliminary data.</text>
</comment>
<feature type="domain" description="Glycosyltransferase 2-like" evidence="1">
    <location>
        <begin position="5"/>
        <end position="167"/>
    </location>
</feature>
<protein>
    <submittedName>
        <fullName evidence="2">Glycosyltransferase</fullName>
        <ecNumber evidence="2">2.4.-.-</ecNumber>
    </submittedName>
</protein>
<dbReference type="Proteomes" id="UP001196509">
    <property type="component" value="Unassembled WGS sequence"/>
</dbReference>
<evidence type="ECO:0000313" key="3">
    <source>
        <dbReference type="Proteomes" id="UP001196509"/>
    </source>
</evidence>
<dbReference type="GO" id="GO:0016757">
    <property type="term" value="F:glycosyltransferase activity"/>
    <property type="evidence" value="ECO:0007669"/>
    <property type="project" value="UniProtKB-KW"/>
</dbReference>
<evidence type="ECO:0000313" key="2">
    <source>
        <dbReference type="EMBL" id="MBW8638921.1"/>
    </source>
</evidence>
<dbReference type="InterPro" id="IPR001173">
    <property type="entry name" value="Glyco_trans_2-like"/>
</dbReference>
<dbReference type="EMBL" id="JAICBX010000003">
    <property type="protein sequence ID" value="MBW8638921.1"/>
    <property type="molecule type" value="Genomic_DNA"/>
</dbReference>
<dbReference type="EC" id="2.4.-.-" evidence="2"/>